<keyword evidence="1" id="KW-0812">Transmembrane</keyword>
<dbReference type="EMBL" id="CAJNOR010003435">
    <property type="protein sequence ID" value="CAF1413627.1"/>
    <property type="molecule type" value="Genomic_DNA"/>
</dbReference>
<keyword evidence="1" id="KW-1133">Transmembrane helix</keyword>
<evidence type="ECO:0000256" key="2">
    <source>
        <dbReference type="SAM" id="SignalP"/>
    </source>
</evidence>
<feature type="chain" id="PRO_5036228219" description="Envelope protein" evidence="2">
    <location>
        <begin position="23"/>
        <end position="775"/>
    </location>
</feature>
<dbReference type="OrthoDB" id="10140352at2759"/>
<comment type="caution">
    <text evidence="3">The sequence shown here is derived from an EMBL/GenBank/DDBJ whole genome shotgun (WGS) entry which is preliminary data.</text>
</comment>
<feature type="transmembrane region" description="Helical" evidence="1">
    <location>
        <begin position="581"/>
        <end position="604"/>
    </location>
</feature>
<feature type="signal peptide" evidence="2">
    <location>
        <begin position="1"/>
        <end position="22"/>
    </location>
</feature>
<organism evidence="3 5">
    <name type="scientific">Adineta ricciae</name>
    <name type="common">Rotifer</name>
    <dbReference type="NCBI Taxonomy" id="249248"/>
    <lineage>
        <taxon>Eukaryota</taxon>
        <taxon>Metazoa</taxon>
        <taxon>Spiralia</taxon>
        <taxon>Gnathifera</taxon>
        <taxon>Rotifera</taxon>
        <taxon>Eurotatoria</taxon>
        <taxon>Bdelloidea</taxon>
        <taxon>Adinetida</taxon>
        <taxon>Adinetidae</taxon>
        <taxon>Adineta</taxon>
    </lineage>
</organism>
<dbReference type="Proteomes" id="UP000663828">
    <property type="component" value="Unassembled WGS sequence"/>
</dbReference>
<evidence type="ECO:0000313" key="4">
    <source>
        <dbReference type="EMBL" id="CAF1487227.1"/>
    </source>
</evidence>
<dbReference type="Proteomes" id="UP000663852">
    <property type="component" value="Unassembled WGS sequence"/>
</dbReference>
<keyword evidence="5" id="KW-1185">Reference proteome</keyword>
<proteinExistence type="predicted"/>
<evidence type="ECO:0000313" key="5">
    <source>
        <dbReference type="Proteomes" id="UP000663828"/>
    </source>
</evidence>
<keyword evidence="2" id="KW-0732">Signal</keyword>
<gene>
    <name evidence="4" type="ORF">EDS130_LOCUS41793</name>
    <name evidence="3" type="ORF">XAT740_LOCUS34811</name>
</gene>
<protein>
    <recommendedName>
        <fullName evidence="6">Envelope protein</fullName>
    </recommendedName>
</protein>
<dbReference type="AlphaFoldDB" id="A0A815LRW3"/>
<accession>A0A815LRW3</accession>
<reference evidence="3" key="1">
    <citation type="submission" date="2021-02" db="EMBL/GenBank/DDBJ databases">
        <authorList>
            <person name="Nowell W R."/>
        </authorList>
    </citation>
    <scope>NUCLEOTIDE SEQUENCE</scope>
</reference>
<dbReference type="EMBL" id="CAJNOJ010000570">
    <property type="protein sequence ID" value="CAF1487227.1"/>
    <property type="molecule type" value="Genomic_DNA"/>
</dbReference>
<evidence type="ECO:0000313" key="3">
    <source>
        <dbReference type="EMBL" id="CAF1413627.1"/>
    </source>
</evidence>
<name>A0A815LRW3_ADIRI</name>
<evidence type="ECO:0000256" key="1">
    <source>
        <dbReference type="SAM" id="Phobius"/>
    </source>
</evidence>
<evidence type="ECO:0008006" key="6">
    <source>
        <dbReference type="Google" id="ProtNLM"/>
    </source>
</evidence>
<keyword evidence="1" id="KW-0472">Membrane</keyword>
<sequence length="775" mass="88823">MFGKGIYIFALSFFCTVVVVNAQSAFLDHVKNNTIVHHIETNTVWQYLGSYSQIDGSINYITEIPVFQFLCDVLPVRMAYTLQACIEYRDLLLKNSDVARLKEVAEDHSKSRAKRQILEGIAATGAAYTVYRIVGDLLGPSNLQLAHRLEDVENFQVHQNALNEIMNTAIASLQNNQLAILKAFKDVYDDANATRQYLYQHIRQVIAFRNEYDSFAKHAILQEMRNHYDKIVHSITKIEEQKLNLDFLTTEQRTITYNFVYEAVKTLLPEDFGASLSAFIPKLLVHQILSFTSVNEKNISYELTENDFQFDISVDPKFEKLNQTVDLDEIIPKIVGHLRVENIFGRPINISQKKTDLYKVTKLPFFVTSTRAAQSSHMPTYFTLSPDGYSSEWENHDHRRCTFDERSKFLFCAVPTPIYSQIQNPCIRSIVYNTNTSECTKDEIDLFSPQSIRLAPDIFAISTDSKLQCLEKTDKKENRWTNINKVSIIRTKCNSYISCGKFDLRSDVCRDENVYILSMKKSIAPYRFGESVNEAQSDILTLRPSLNISALLNEIDMEERLREEGFNQFRQNVSEVIQSKWSLTFFLVIFAVATLLIVVLCIFCKCYFKRSLLKLFWCYEKSAKPIASSSDAKLHTVLSQPISNVGDAVVQVPPPIIPRNRPDSFFEKLSIPSRCVNYILSPDCDRNENMKSKFHNQRSAIVAYDAPAVRNQLNYTQNISRNFRTSDRSCRPNASVNQDVSFQEGIITATNQSDVTSGSFFEEDKSTFSGYKLKK</sequence>